<dbReference type="AlphaFoldDB" id="A0A2I1EC80"/>
<comment type="caution">
    <text evidence="2">The sequence shown here is derived from an EMBL/GenBank/DDBJ whole genome shotgun (WGS) entry which is preliminary data.</text>
</comment>
<reference evidence="2 3" key="1">
    <citation type="submission" date="2016-04" db="EMBL/GenBank/DDBJ databases">
        <title>Genome analyses suggest a sexual origin of heterokaryosis in a supposedly ancient asexual fungus.</title>
        <authorList>
            <person name="Ropars J."/>
            <person name="Sedzielewska K."/>
            <person name="Noel J."/>
            <person name="Charron P."/>
            <person name="Farinelli L."/>
            <person name="Marton T."/>
            <person name="Kruger M."/>
            <person name="Pelin A."/>
            <person name="Brachmann A."/>
            <person name="Corradi N."/>
        </authorList>
    </citation>
    <scope>NUCLEOTIDE SEQUENCE [LARGE SCALE GENOMIC DNA]</scope>
    <source>
        <strain evidence="2 3">A5</strain>
    </source>
</reference>
<sequence length="530" mass="63111">MVQTLPVLPFDCIYNILKELHHIHKGSLFNWLFLNRLWCEQTVPFIWKNPLLISHKCSFKNRVLFIKTLLLFFDHIELSKLKGLNIDLKQQENQRPLFNYVEYFEEIPFLSSCIRSWLFEYFKLDEKNRSGSVGFFEHKIQPIESLIKHMILRRSKRLKTICPIQNEYYIELFDKEFFDFNLFRLKNTLQTFKMTIYPKTSNNILILSQSIIDKNIHLFENFIIDFYEKQDFSLSIPLLGNIIKNQRCVKSLELTGQLYNKHLEYIPIFLSLNSHQTNLISLKFYYIKFTNISLNILMKCVTLKDLLISDCDGISLENINLFSNVSFKLNNLSIFNQSNLSFNITNSIIKFLGNSLKCLLLNQLTNEISLSLLHYTSNLSSLFLYDDDLLYDISLIFNFLKSSKLENLHIIHQNYNYSINYNIIKSLSKSLPSTLKLFEFYFYYLSPENYKDLFNLNNTPLLKSLILICYNSTFYTNYNLEAIVNYVKFKNNNLKYLEICSPKFRDWEIDELYLLEILWKIGVEVQIRDL</sequence>
<name>A0A2I1EC80_9GLOM</name>
<accession>A0A2I1EC80</accession>
<dbReference type="Proteomes" id="UP000684084">
    <property type="component" value="Unassembled WGS sequence"/>
</dbReference>
<dbReference type="VEuPathDB" id="FungiDB:RhiirFUN_015793"/>
<dbReference type="EMBL" id="CAGKOT010000022">
    <property type="protein sequence ID" value="CAB5366433.1"/>
    <property type="molecule type" value="Genomic_DNA"/>
</dbReference>
<dbReference type="OrthoDB" id="2350194at2759"/>
<dbReference type="SMR" id="A0A2I1EC80"/>
<evidence type="ECO:0000313" key="2">
    <source>
        <dbReference type="EMBL" id="PKC11246.1"/>
    </source>
</evidence>
<dbReference type="VEuPathDB" id="FungiDB:FUN_010461"/>
<protein>
    <recommendedName>
        <fullName evidence="4">F-box domain-containing protein</fullName>
    </recommendedName>
</protein>
<dbReference type="EMBL" id="LLXJ01000323">
    <property type="protein sequence ID" value="PKC11246.1"/>
    <property type="molecule type" value="Genomic_DNA"/>
</dbReference>
<gene>
    <name evidence="1" type="ORF">CHRIB12_LOCUS10862</name>
    <name evidence="2" type="ORF">RhiirA5_497852</name>
</gene>
<organism evidence="2 3">
    <name type="scientific">Rhizophagus irregularis</name>
    <dbReference type="NCBI Taxonomy" id="588596"/>
    <lineage>
        <taxon>Eukaryota</taxon>
        <taxon>Fungi</taxon>
        <taxon>Fungi incertae sedis</taxon>
        <taxon>Mucoromycota</taxon>
        <taxon>Glomeromycotina</taxon>
        <taxon>Glomeromycetes</taxon>
        <taxon>Glomerales</taxon>
        <taxon>Glomeraceae</taxon>
        <taxon>Rhizophagus</taxon>
    </lineage>
</organism>
<dbReference type="VEuPathDB" id="FungiDB:RhiirA1_462441"/>
<proteinExistence type="predicted"/>
<reference evidence="2 3" key="2">
    <citation type="submission" date="2017-09" db="EMBL/GenBank/DDBJ databases">
        <title>Extensive intraspecific genome diversity in a model arbuscular mycorrhizal fungus.</title>
        <authorList>
            <person name="Chen E.C."/>
            <person name="Morin E."/>
            <person name="Beaudet D."/>
            <person name="Noel J."/>
            <person name="Ndikumana S."/>
            <person name="Charron P."/>
            <person name="St-Onge C."/>
            <person name="Giorgi J."/>
            <person name="Grigoriev I.V."/>
            <person name="Roux C."/>
            <person name="Martin F.M."/>
            <person name="Corradi N."/>
        </authorList>
    </citation>
    <scope>NUCLEOTIDE SEQUENCE [LARGE SCALE GENOMIC DNA]</scope>
    <source>
        <strain evidence="2 3">A5</strain>
    </source>
</reference>
<evidence type="ECO:0008006" key="4">
    <source>
        <dbReference type="Google" id="ProtNLM"/>
    </source>
</evidence>
<dbReference type="Proteomes" id="UP000232722">
    <property type="component" value="Unassembled WGS sequence"/>
</dbReference>
<evidence type="ECO:0000313" key="3">
    <source>
        <dbReference type="Proteomes" id="UP000232722"/>
    </source>
</evidence>
<evidence type="ECO:0000313" key="1">
    <source>
        <dbReference type="EMBL" id="CAB5366433.1"/>
    </source>
</evidence>
<reference evidence="1" key="3">
    <citation type="submission" date="2020-05" db="EMBL/GenBank/DDBJ databases">
        <authorList>
            <person name="Rincon C."/>
            <person name="Sanders R I."/>
            <person name="Robbins C."/>
            <person name="Chaturvedi A."/>
        </authorList>
    </citation>
    <scope>NUCLEOTIDE SEQUENCE</scope>
    <source>
        <strain evidence="1">CHB12</strain>
    </source>
</reference>